<dbReference type="InterPro" id="IPR026872">
    <property type="entry name" value="FTB"/>
</dbReference>
<comment type="similarity">
    <text evidence="1 9">Belongs to the protein prenyltransferase subunit beta family.</text>
</comment>
<evidence type="ECO:0000256" key="1">
    <source>
        <dbReference type="ARBA" id="ARBA00010497"/>
    </source>
</evidence>
<dbReference type="InterPro" id="IPR045089">
    <property type="entry name" value="PGGT1B-like"/>
</dbReference>
<evidence type="ECO:0000259" key="10">
    <source>
        <dbReference type="Pfam" id="PF00432"/>
    </source>
</evidence>
<dbReference type="InterPro" id="IPR008930">
    <property type="entry name" value="Terpenoid_cyclase/PrenylTrfase"/>
</dbReference>
<comment type="catalytic activity">
    <reaction evidence="9">
        <text>L-cysteinyl-[protein] + (2E,6E)-farnesyl diphosphate = S-(2E,6E)-farnesyl-L-cysteinyl-[protein] + diphosphate</text>
        <dbReference type="Rhea" id="RHEA:13345"/>
        <dbReference type="Rhea" id="RHEA-COMP:10131"/>
        <dbReference type="Rhea" id="RHEA-COMP:11535"/>
        <dbReference type="ChEBI" id="CHEBI:29950"/>
        <dbReference type="ChEBI" id="CHEBI:33019"/>
        <dbReference type="ChEBI" id="CHEBI:86019"/>
        <dbReference type="ChEBI" id="CHEBI:175763"/>
    </reaction>
</comment>
<dbReference type="GO" id="GO:0008270">
    <property type="term" value="F:zinc ion binding"/>
    <property type="evidence" value="ECO:0007669"/>
    <property type="project" value="UniProtKB-UniRule"/>
</dbReference>
<comment type="function">
    <text evidence="9">Catalyzes the transfer of a farnesyl moiety from farnesyl diphosphate to a cysteine at the fourth position from the C-terminus of several proteins. The beta subunit is responsible for peptide-binding.</text>
</comment>
<dbReference type="Proteomes" id="UP000626109">
    <property type="component" value="Unassembled WGS sequence"/>
</dbReference>
<keyword evidence="5 9" id="KW-0808">Transferase</keyword>
<dbReference type="InterPro" id="IPR001330">
    <property type="entry name" value="Prenyltrans"/>
</dbReference>
<comment type="cofactor">
    <cofactor evidence="9">
        <name>Zn(2+)</name>
        <dbReference type="ChEBI" id="CHEBI:29105"/>
    </cofactor>
    <text evidence="9">Binds 1 zinc ion per subunit.</text>
</comment>
<evidence type="ECO:0000256" key="6">
    <source>
        <dbReference type="ARBA" id="ARBA00022723"/>
    </source>
</evidence>
<evidence type="ECO:0000256" key="8">
    <source>
        <dbReference type="ARBA" id="ARBA00022833"/>
    </source>
</evidence>
<protein>
    <recommendedName>
        <fullName evidence="3 9">Protein farnesyltransferase subunit beta</fullName>
        <shortName evidence="9">FTase-beta</shortName>
        <ecNumber evidence="2 9">2.5.1.58</ecNumber>
    </recommendedName>
</protein>
<dbReference type="PANTHER" id="PTHR11774:SF6">
    <property type="entry name" value="PROTEIN FARNESYLTRANSFERASE SUBUNIT BETA"/>
    <property type="match status" value="1"/>
</dbReference>
<keyword evidence="6 9" id="KW-0479">Metal-binding</keyword>
<dbReference type="GO" id="GO:0005965">
    <property type="term" value="C:protein farnesyltransferase complex"/>
    <property type="evidence" value="ECO:0007669"/>
    <property type="project" value="UniProtKB-UniRule"/>
</dbReference>
<dbReference type="Gene3D" id="1.50.10.20">
    <property type="match status" value="1"/>
</dbReference>
<evidence type="ECO:0000256" key="9">
    <source>
        <dbReference type="RuleBase" id="RU365056"/>
    </source>
</evidence>
<proteinExistence type="inferred from homology"/>
<dbReference type="Pfam" id="PF00432">
    <property type="entry name" value="Prenyltrans"/>
    <property type="match status" value="1"/>
</dbReference>
<keyword evidence="7" id="KW-0677">Repeat</keyword>
<feature type="domain" description="Prenyltransferase alpha-alpha toroid" evidence="10">
    <location>
        <begin position="45"/>
        <end position="373"/>
    </location>
</feature>
<gene>
    <name evidence="11" type="ORF">PGLA2088_LOCUS47144</name>
</gene>
<comment type="caution">
    <text evidence="11">The sequence shown here is derived from an EMBL/GenBank/DDBJ whole genome shotgun (WGS) entry which is preliminary data.</text>
</comment>
<dbReference type="EMBL" id="CAJNNW010036420">
    <property type="protein sequence ID" value="CAE8734118.1"/>
    <property type="molecule type" value="Genomic_DNA"/>
</dbReference>
<dbReference type="GO" id="GO:0097354">
    <property type="term" value="P:prenylation"/>
    <property type="evidence" value="ECO:0007669"/>
    <property type="project" value="UniProtKB-UniRule"/>
</dbReference>
<dbReference type="SUPFAM" id="SSF48239">
    <property type="entry name" value="Terpenoid cyclases/Protein prenyltransferases"/>
    <property type="match status" value="1"/>
</dbReference>
<keyword evidence="4 9" id="KW-0637">Prenyltransferase</keyword>
<accession>A0A813LPG4</accession>
<dbReference type="GO" id="GO:0004660">
    <property type="term" value="F:protein farnesyltransferase activity"/>
    <property type="evidence" value="ECO:0007669"/>
    <property type="project" value="UniProtKB-UniRule"/>
</dbReference>
<keyword evidence="8 9" id="KW-0862">Zinc</keyword>
<evidence type="ECO:0000256" key="3">
    <source>
        <dbReference type="ARBA" id="ARBA00015798"/>
    </source>
</evidence>
<evidence type="ECO:0000256" key="5">
    <source>
        <dbReference type="ARBA" id="ARBA00022679"/>
    </source>
</evidence>
<dbReference type="CDD" id="cd02893">
    <property type="entry name" value="FTase"/>
    <property type="match status" value="1"/>
</dbReference>
<comment type="subunit">
    <text evidence="9">Heterodimer of an alpha and a beta subunit.</text>
</comment>
<organism evidence="11 12">
    <name type="scientific">Polarella glacialis</name>
    <name type="common">Dinoflagellate</name>
    <dbReference type="NCBI Taxonomy" id="89957"/>
    <lineage>
        <taxon>Eukaryota</taxon>
        <taxon>Sar</taxon>
        <taxon>Alveolata</taxon>
        <taxon>Dinophyceae</taxon>
        <taxon>Suessiales</taxon>
        <taxon>Suessiaceae</taxon>
        <taxon>Polarella</taxon>
    </lineage>
</organism>
<sequence length="598" mass="65205">MAPGGVILECPATITSLEQQKTENDVRNCFTTFLMNSNGQADILLNRELHTSWLKRGLRSLPTNFAGLDASRPWFVYWISHALEVLDDYDESIWASKVASFLSQCQHPTGGFAGGPRQLSHLAPTYAAVSALVIAGSEAAYKAVDRETMYRFLMSMKSPHGGFKMHHEGETDMRGSYCALAVASMLHILTDELADGIPEYIRRCQTWEGGLAGEEGLEAHGGYSYCGLAALCIIGKAHALDLHAFLNWAARKQMAHEGGFQGRANKLVDSCYNFWLGGIFPLLHEAFRQKGEDVALPENHSWFAPSPLQTYGLLACQHAGGGLKDKPGKSADFYHTCYALSGLSVSQHGVDGATCVVGDPSNLLQKTDIYYNVLIEKAERKSAFFEKLPPLVVDGRQICGQEGEGALAGRRRALDQADRRFVKANGMRCSTGLVFQEAESHGEKLTAESKASPALAARLSEVADRLDEAFFQHGQAYLQMAAGEGNEAMANALAVVLRAAMEQKQQSLPPEYRLLNNLMRAVPGADPNQVAWEVQDPLELLANAEQRADVEGREGLFMRALNQLLQDVQSAGGPTSWPAAQRLERVRTDAVASGFPTA</sequence>
<evidence type="ECO:0000313" key="11">
    <source>
        <dbReference type="EMBL" id="CAE8734118.1"/>
    </source>
</evidence>
<dbReference type="AlphaFoldDB" id="A0A813LPG4"/>
<evidence type="ECO:0000313" key="12">
    <source>
        <dbReference type="Proteomes" id="UP000626109"/>
    </source>
</evidence>
<dbReference type="PANTHER" id="PTHR11774">
    <property type="entry name" value="GERANYLGERANYL TRANSFERASE TYPE BETA SUBUNIT"/>
    <property type="match status" value="1"/>
</dbReference>
<evidence type="ECO:0000256" key="4">
    <source>
        <dbReference type="ARBA" id="ARBA00022602"/>
    </source>
</evidence>
<evidence type="ECO:0000256" key="7">
    <source>
        <dbReference type="ARBA" id="ARBA00022737"/>
    </source>
</evidence>
<reference evidence="11" key="1">
    <citation type="submission" date="2021-02" db="EMBL/GenBank/DDBJ databases">
        <authorList>
            <person name="Dougan E. K."/>
            <person name="Rhodes N."/>
            <person name="Thang M."/>
            <person name="Chan C."/>
        </authorList>
    </citation>
    <scope>NUCLEOTIDE SEQUENCE</scope>
</reference>
<dbReference type="EC" id="2.5.1.58" evidence="2 9"/>
<name>A0A813LPG4_POLGL</name>
<evidence type="ECO:0000256" key="2">
    <source>
        <dbReference type="ARBA" id="ARBA00012702"/>
    </source>
</evidence>